<dbReference type="AlphaFoldDB" id="A0A0P7AWX4"/>
<evidence type="ECO:0000313" key="4">
    <source>
        <dbReference type="Proteomes" id="UP000050424"/>
    </source>
</evidence>
<keyword evidence="4" id="KW-1185">Reference proteome</keyword>
<protein>
    <recommendedName>
        <fullName evidence="2">Heterokaryon incompatibility domain-containing protein</fullName>
    </recommendedName>
</protein>
<evidence type="ECO:0000256" key="1">
    <source>
        <dbReference type="SAM" id="MobiDB-lite"/>
    </source>
</evidence>
<dbReference type="InterPro" id="IPR010730">
    <property type="entry name" value="HET"/>
</dbReference>
<reference evidence="3 4" key="1">
    <citation type="submission" date="2015-09" db="EMBL/GenBank/DDBJ databases">
        <title>Draft genome of a European isolate of the apple canker pathogen Neonectria ditissima.</title>
        <authorList>
            <person name="Gomez-Cortecero A."/>
            <person name="Harrison R.J."/>
            <person name="Armitage A.D."/>
        </authorList>
    </citation>
    <scope>NUCLEOTIDE SEQUENCE [LARGE SCALE GENOMIC DNA]</scope>
    <source>
        <strain evidence="3 4">R09/05</strain>
    </source>
</reference>
<sequence length="668" mass="74941">MRLLNSRTLRLESFVRQAPRYAILSHRWGEAELLFQDAACDGWPDRIASRGADKVKRACARAVEDGLDYIWIDTCCIDKSSSAELSEAINSMFLWYHEAAVCYAYLVDVDRDDQHGFALSQWFKRGWTLQELIAPETVAFYDANWDYIGDRNSMARIISEITSIHEPVLARKQPVASSAYDLMQWQRHHHRDYRVRSILSSYSVAARLSWAAGRETTRGEDTAYSLLGLFDVNMPLLYGEGDKAFQRLLHEIIRYTGDPSVLVSWGAGAPLRQSPSHYEYSGSVRWLETQGSASSRVSIANPRTLIIEALTCPCVVYAAGDIVLQDHFAIAIVDCIFDGSQSRVGIVLRMRGVDKVFEQYHELPFVQLEPHPQGKVIGSMSSLTITQVSFKEEDAKVGRLQVALTETYPATQRNPGLSITPLVQPPTLHYTLGTSELVSDESHIVDDNIGVFVVENELSRGFFLIWGYGQLDDDGATDQTKAPKLTRPWCRVLPWKGAMPGASRTEVHIQGEPDIFVLDRDPVELFSARETFVEMMNRFRKKRSDGRLVDLGDVVVRATFRPNTFLGYTQYSLVVEIEPARAHVREVMSGPMAASEVRIARRPLEAQTLTGSSFTEPLDAGLRAEKTPPPPMTSHTARANKWASSANLAINDSAKERNNSSQPRHDNP</sequence>
<proteinExistence type="predicted"/>
<organism evidence="3 4">
    <name type="scientific">Neonectria ditissima</name>
    <dbReference type="NCBI Taxonomy" id="78410"/>
    <lineage>
        <taxon>Eukaryota</taxon>
        <taxon>Fungi</taxon>
        <taxon>Dikarya</taxon>
        <taxon>Ascomycota</taxon>
        <taxon>Pezizomycotina</taxon>
        <taxon>Sordariomycetes</taxon>
        <taxon>Hypocreomycetidae</taxon>
        <taxon>Hypocreales</taxon>
        <taxon>Nectriaceae</taxon>
        <taxon>Neonectria</taxon>
    </lineage>
</organism>
<evidence type="ECO:0000259" key="2">
    <source>
        <dbReference type="Pfam" id="PF06985"/>
    </source>
</evidence>
<dbReference type="STRING" id="78410.A0A0P7AWX4"/>
<name>A0A0P7AWX4_9HYPO</name>
<feature type="domain" description="Heterokaryon incompatibility" evidence="2">
    <location>
        <begin position="21"/>
        <end position="113"/>
    </location>
</feature>
<gene>
    <name evidence="3" type="ORF">AK830_g7484</name>
</gene>
<feature type="compositionally biased region" description="Basic and acidic residues" evidence="1">
    <location>
        <begin position="653"/>
        <end position="668"/>
    </location>
</feature>
<feature type="region of interest" description="Disordered" evidence="1">
    <location>
        <begin position="608"/>
        <end position="668"/>
    </location>
</feature>
<evidence type="ECO:0000313" key="3">
    <source>
        <dbReference type="EMBL" id="KPM39045.1"/>
    </source>
</evidence>
<accession>A0A0P7AWX4</accession>
<dbReference type="Proteomes" id="UP000050424">
    <property type="component" value="Unassembled WGS sequence"/>
</dbReference>
<dbReference type="PANTHER" id="PTHR10622">
    <property type="entry name" value="HET DOMAIN-CONTAINING PROTEIN"/>
    <property type="match status" value="1"/>
</dbReference>
<comment type="caution">
    <text evidence="3">The sequence shown here is derived from an EMBL/GenBank/DDBJ whole genome shotgun (WGS) entry which is preliminary data.</text>
</comment>
<dbReference type="OrthoDB" id="20872at2759"/>
<dbReference type="PANTHER" id="PTHR10622:SF12">
    <property type="entry name" value="HET DOMAIN-CONTAINING PROTEIN"/>
    <property type="match status" value="1"/>
</dbReference>
<dbReference type="Pfam" id="PF06985">
    <property type="entry name" value="HET"/>
    <property type="match status" value="1"/>
</dbReference>
<feature type="compositionally biased region" description="Polar residues" evidence="1">
    <location>
        <begin position="633"/>
        <end position="650"/>
    </location>
</feature>
<dbReference type="EMBL" id="LKCW01000117">
    <property type="protein sequence ID" value="KPM39045.1"/>
    <property type="molecule type" value="Genomic_DNA"/>
</dbReference>